<dbReference type="PROSITE" id="PS51664">
    <property type="entry name" value="YCAO"/>
    <property type="match status" value="1"/>
</dbReference>
<protein>
    <recommendedName>
        <fullName evidence="2">YcaO domain-containing protein</fullName>
    </recommendedName>
</protein>
<dbReference type="RefSeq" id="WP_066803648.1">
    <property type="nucleotide sequence ID" value="NZ_CP014206.1"/>
</dbReference>
<dbReference type="InterPro" id="IPR019734">
    <property type="entry name" value="TPR_rpt"/>
</dbReference>
<gene>
    <name evidence="3" type="ORF">AWY79_11015</name>
</gene>
<dbReference type="Gene3D" id="3.30.1330.230">
    <property type="match status" value="1"/>
</dbReference>
<dbReference type="SMART" id="SM00028">
    <property type="entry name" value="TPR"/>
    <property type="match status" value="4"/>
</dbReference>
<keyword evidence="1" id="KW-0802">TPR repeat</keyword>
<name>A0ABN4M004_9BACT</name>
<dbReference type="SUPFAM" id="SSF48452">
    <property type="entry name" value="TPR-like"/>
    <property type="match status" value="1"/>
</dbReference>
<dbReference type="Gene3D" id="3.30.160.660">
    <property type="match status" value="1"/>
</dbReference>
<evidence type="ECO:0000256" key="1">
    <source>
        <dbReference type="PROSITE-ProRule" id="PRU00339"/>
    </source>
</evidence>
<evidence type="ECO:0000313" key="4">
    <source>
        <dbReference type="Proteomes" id="UP000055611"/>
    </source>
</evidence>
<sequence>MMELKSCLKTFTTDLDKACSPVDTVKRVKAILDEKCAGVLAKTDRVDTGRLGIPVFVSICGPEAREIMPTRKQMGKGASPEQAEASALMELVERFSYFSFWGDPDNFTELTWSEAQAKWPGQVMDIGQVIRSVSEDIDPDKAVRLMDLIRWRFHPALNVCTGEREYVPLDWFKKLNEFNGSSAGNTFEESIAQGACELVERHVCAVIDRTRQTTPTIDPATCTDPVLKRLLDCFEQNGVSLILKDFSLGYPVPTVAAVAWDRKTFPALSEIVFTAGTAASPVKAAIRAVTEVAQLAGDFETSRVYEASGLPKFTELSQLDWLKEGETVALDSLPSVEDADIYNELMGLAGGLAEKGDTLYAVDTRHPDLMVTANYNFVPGFDFRERTPNRSIGLFVGRILAEDADFDEALEGLDVIEDVYPGAYFLPFFRGLLALRMGDLPYAADRFEESVPLQPADPERALAVFYQAYALTQMEEWEDAETLLGEAVALDDECREFFNLRGVSRFKQGNFEAAAEDFQASLNIDSGSPHDLANLGLCHKNMGNDEVAMDYLQAALDMDPALDYARESLNELMES</sequence>
<keyword evidence="4" id="KW-1185">Reference proteome</keyword>
<accession>A0ABN4M004</accession>
<feature type="repeat" description="TPR" evidence="1">
    <location>
        <begin position="529"/>
        <end position="562"/>
    </location>
</feature>
<dbReference type="PANTHER" id="PTHR37809">
    <property type="entry name" value="RIBOSOMAL PROTEIN S12 METHYLTHIOTRANSFERASE ACCESSORY FACTOR YCAO"/>
    <property type="match status" value="1"/>
</dbReference>
<dbReference type="PROSITE" id="PS50005">
    <property type="entry name" value="TPR"/>
    <property type="match status" value="1"/>
</dbReference>
<dbReference type="InterPro" id="IPR003776">
    <property type="entry name" value="YcaO-like_dom"/>
</dbReference>
<dbReference type="Pfam" id="PF02624">
    <property type="entry name" value="YcaO"/>
    <property type="match status" value="1"/>
</dbReference>
<dbReference type="NCBIfam" id="TIGR00702">
    <property type="entry name" value="YcaO-type kinase domain"/>
    <property type="match status" value="1"/>
</dbReference>
<organism evidence="3 4">
    <name type="scientific">Pseudodesulfovibrio indicus</name>
    <dbReference type="NCBI Taxonomy" id="1716143"/>
    <lineage>
        <taxon>Bacteria</taxon>
        <taxon>Pseudomonadati</taxon>
        <taxon>Thermodesulfobacteriota</taxon>
        <taxon>Desulfovibrionia</taxon>
        <taxon>Desulfovibrionales</taxon>
        <taxon>Desulfovibrionaceae</taxon>
    </lineage>
</organism>
<dbReference type="EMBL" id="CP014206">
    <property type="protein sequence ID" value="AMK11607.1"/>
    <property type="molecule type" value="Genomic_DNA"/>
</dbReference>
<dbReference type="Pfam" id="PF13181">
    <property type="entry name" value="TPR_8"/>
    <property type="match status" value="1"/>
</dbReference>
<dbReference type="PANTHER" id="PTHR37809:SF1">
    <property type="entry name" value="RIBOSOMAL PROTEIN S12 METHYLTHIOTRANSFERASE ACCESSORY FACTOR YCAO"/>
    <property type="match status" value="1"/>
</dbReference>
<reference evidence="3 4" key="1">
    <citation type="journal article" date="2016" name="Front. Microbiol.">
        <title>Genome Sequence of the Piezophilic, Mesophilic Sulfate-Reducing Bacterium Desulfovibrio indicus J2T.</title>
        <authorList>
            <person name="Cao J."/>
            <person name="Maignien L."/>
            <person name="Shao Z."/>
            <person name="Alain K."/>
            <person name="Jebbar M."/>
        </authorList>
    </citation>
    <scope>NUCLEOTIDE SEQUENCE [LARGE SCALE GENOMIC DNA]</scope>
    <source>
        <strain evidence="3 4">J2</strain>
    </source>
</reference>
<feature type="domain" description="YcaO" evidence="2">
    <location>
        <begin position="75"/>
        <end position="427"/>
    </location>
</feature>
<dbReference type="Pfam" id="PF13432">
    <property type="entry name" value="TPR_16"/>
    <property type="match status" value="1"/>
</dbReference>
<dbReference type="Proteomes" id="UP000055611">
    <property type="component" value="Chromosome"/>
</dbReference>
<dbReference type="Gene3D" id="3.30.40.250">
    <property type="match status" value="1"/>
</dbReference>
<evidence type="ECO:0000313" key="3">
    <source>
        <dbReference type="EMBL" id="AMK11607.1"/>
    </source>
</evidence>
<proteinExistence type="predicted"/>
<dbReference type="Gene3D" id="1.25.40.10">
    <property type="entry name" value="Tetratricopeptide repeat domain"/>
    <property type="match status" value="1"/>
</dbReference>
<evidence type="ECO:0000259" key="2">
    <source>
        <dbReference type="PROSITE" id="PS51664"/>
    </source>
</evidence>
<dbReference type="InterPro" id="IPR011990">
    <property type="entry name" value="TPR-like_helical_dom_sf"/>
</dbReference>